<dbReference type="Gene3D" id="3.90.1150.10">
    <property type="entry name" value="Aspartate Aminotransferase, domain 1"/>
    <property type="match status" value="1"/>
</dbReference>
<dbReference type="InterPro" id="IPR015421">
    <property type="entry name" value="PyrdxlP-dep_Trfase_major"/>
</dbReference>
<evidence type="ECO:0000256" key="5">
    <source>
        <dbReference type="SAM" id="MobiDB-lite"/>
    </source>
</evidence>
<evidence type="ECO:0000256" key="1">
    <source>
        <dbReference type="ARBA" id="ARBA00001933"/>
    </source>
</evidence>
<evidence type="ECO:0000256" key="2">
    <source>
        <dbReference type="ARBA" id="ARBA00022898"/>
    </source>
</evidence>
<dbReference type="GO" id="GO:0008483">
    <property type="term" value="F:transaminase activity"/>
    <property type="evidence" value="ECO:0007669"/>
    <property type="project" value="UniProtKB-KW"/>
</dbReference>
<keyword evidence="6" id="KW-0808">Transferase</keyword>
<comment type="caution">
    <text evidence="6">The sequence shown here is derived from an EMBL/GenBank/DDBJ whole genome shotgun (WGS) entry which is preliminary data.</text>
</comment>
<dbReference type="Proteomes" id="UP000604381">
    <property type="component" value="Unassembled WGS sequence"/>
</dbReference>
<evidence type="ECO:0000313" key="6">
    <source>
        <dbReference type="EMBL" id="MBF2735690.1"/>
    </source>
</evidence>
<dbReference type="PIRSF" id="PIRSF001434">
    <property type="entry name" value="CGS"/>
    <property type="match status" value="1"/>
</dbReference>
<dbReference type="GO" id="GO:0030170">
    <property type="term" value="F:pyridoxal phosphate binding"/>
    <property type="evidence" value="ECO:0007669"/>
    <property type="project" value="InterPro"/>
</dbReference>
<feature type="region of interest" description="Disordered" evidence="5">
    <location>
        <begin position="1"/>
        <end position="20"/>
    </location>
</feature>
<dbReference type="PROSITE" id="PS00868">
    <property type="entry name" value="CYS_MET_METAB_PP"/>
    <property type="match status" value="1"/>
</dbReference>
<dbReference type="InterPro" id="IPR015422">
    <property type="entry name" value="PyrdxlP-dep_Trfase_small"/>
</dbReference>
<accession>A0A930UD32</accession>
<dbReference type="GO" id="GO:0005737">
    <property type="term" value="C:cytoplasm"/>
    <property type="evidence" value="ECO:0007669"/>
    <property type="project" value="TreeGrafter"/>
</dbReference>
<dbReference type="PANTHER" id="PTHR11808">
    <property type="entry name" value="TRANS-SULFURATION ENZYME FAMILY MEMBER"/>
    <property type="match status" value="1"/>
</dbReference>
<feature type="modified residue" description="N6-(pyridoxal phosphate)lysine" evidence="3">
    <location>
        <position position="204"/>
    </location>
</feature>
<dbReference type="Pfam" id="PF01053">
    <property type="entry name" value="Cys_Met_Meta_PP"/>
    <property type="match status" value="1"/>
</dbReference>
<dbReference type="InterPro" id="IPR054542">
    <property type="entry name" value="Cys_met_metab_PP"/>
</dbReference>
<evidence type="ECO:0000313" key="7">
    <source>
        <dbReference type="Proteomes" id="UP000604381"/>
    </source>
</evidence>
<name>A0A930UD32_9GAMM</name>
<organism evidence="6 7">
    <name type="scientific">Candidatus Amphirhobacter heronislandensis</name>
    <dbReference type="NCBI Taxonomy" id="1732024"/>
    <lineage>
        <taxon>Bacteria</taxon>
        <taxon>Pseudomonadati</taxon>
        <taxon>Pseudomonadota</taxon>
        <taxon>Gammaproteobacteria</taxon>
        <taxon>Candidatus Tethybacterales</taxon>
        <taxon>Candidatus Tethybacteraceae</taxon>
        <taxon>Candidatus Amphirhobacter</taxon>
    </lineage>
</organism>
<dbReference type="AlphaFoldDB" id="A0A930UD32"/>
<reference evidence="6" key="1">
    <citation type="submission" date="2020-10" db="EMBL/GenBank/DDBJ databases">
        <title>An improved Amphimedon queenslandica hologenome assembly reveals how three proteobacterial symbionts can extend the metabolic phenotypic of their marine sponge host.</title>
        <authorList>
            <person name="Degnan B."/>
            <person name="Degnan S."/>
            <person name="Xiang X."/>
        </authorList>
    </citation>
    <scope>NUCLEOTIDE SEQUENCE</scope>
    <source>
        <strain evidence="6">AqS2</strain>
    </source>
</reference>
<evidence type="ECO:0000256" key="3">
    <source>
        <dbReference type="PIRSR" id="PIRSR001434-2"/>
    </source>
</evidence>
<keyword evidence="7" id="KW-1185">Reference proteome</keyword>
<dbReference type="FunFam" id="3.40.640.10:FF:000046">
    <property type="entry name" value="Cystathionine gamma-lyase"/>
    <property type="match status" value="1"/>
</dbReference>
<evidence type="ECO:0000256" key="4">
    <source>
        <dbReference type="RuleBase" id="RU362118"/>
    </source>
</evidence>
<sequence>MKKRQSKAVRAGQPRSQHGEHSEALFLTSSFVFASAEDAAKRFRGGGNVYSRYTNPTVRTFEERLAALEGAEDCLAFASGMGSILACCLGLCSAGDRIVVSKQVFGATIGLLDGIVARFGVKVDYVLGPRLADWRRAAARRPKPKFLFIETPSNPQLDVYDIAELAAIAHGAGALLIVDNCMCTPFLQQPLKLGADIVMHSATKYIDGQGRVLGGALCGPRRLLREKLLPLLRNGGIAASPFNAWVQAKGLETLQLRIGAMAATAEAVAAEAAAHPAVKRLAYPFHPDHPGAALARRQQKAGGGIVTIELKGGRPAAYRAINAARASGLFSITANFGDAKSTITHPASTTHGRLGARDRQRLRIAPGLIRLSFGLEDAAELRAAV</sequence>
<dbReference type="GO" id="GO:0016846">
    <property type="term" value="F:carbon-sulfur lyase activity"/>
    <property type="evidence" value="ECO:0007669"/>
    <property type="project" value="TreeGrafter"/>
</dbReference>
<dbReference type="Gene3D" id="3.40.640.10">
    <property type="entry name" value="Type I PLP-dependent aspartate aminotransferase-like (Major domain)"/>
    <property type="match status" value="1"/>
</dbReference>
<dbReference type="EMBL" id="JADHEI010000050">
    <property type="protein sequence ID" value="MBF2735690.1"/>
    <property type="molecule type" value="Genomic_DNA"/>
</dbReference>
<dbReference type="GO" id="GO:0019346">
    <property type="term" value="P:transsulfuration"/>
    <property type="evidence" value="ECO:0007669"/>
    <property type="project" value="InterPro"/>
</dbReference>
<keyword evidence="2 3" id="KW-0663">Pyridoxal phosphate</keyword>
<keyword evidence="6" id="KW-0032">Aminotransferase</keyword>
<dbReference type="InterPro" id="IPR000277">
    <property type="entry name" value="Cys/Met-Metab_PyrdxlP-dep_enz"/>
</dbReference>
<gene>
    <name evidence="6" type="ORF">ISN26_06420</name>
</gene>
<dbReference type="SUPFAM" id="SSF53383">
    <property type="entry name" value="PLP-dependent transferases"/>
    <property type="match status" value="1"/>
</dbReference>
<comment type="similarity">
    <text evidence="4">Belongs to the trans-sulfuration enzymes family.</text>
</comment>
<proteinExistence type="inferred from homology"/>
<dbReference type="InterPro" id="IPR015424">
    <property type="entry name" value="PyrdxlP-dep_Trfase"/>
</dbReference>
<comment type="cofactor">
    <cofactor evidence="1 4">
        <name>pyridoxal 5'-phosphate</name>
        <dbReference type="ChEBI" id="CHEBI:597326"/>
    </cofactor>
</comment>
<protein>
    <submittedName>
        <fullName evidence="6">Aminotransferase class I/II-fold pyridoxal phosphate-dependent enzyme</fullName>
    </submittedName>
</protein>
<feature type="non-terminal residue" evidence="6">
    <location>
        <position position="385"/>
    </location>
</feature>
<dbReference type="PANTHER" id="PTHR11808:SF80">
    <property type="entry name" value="CYSTATHIONINE GAMMA-LYASE"/>
    <property type="match status" value="1"/>
</dbReference>